<keyword evidence="1" id="KW-1133">Transmembrane helix</keyword>
<accession>A0ABS6DZ43</accession>
<sequence>MKKDKVRSKKREYDTCSITMELEKPLLYEEEQAEIEKKRKKLKKQSINRTIIKTILILLICSVLGFFIWLTSYYAPTSEAESYLKTDDSVEVSIDKNFICFTPKNITPTKGFILYPAAKVDAKAYAKLCKMISEQGYQVVAVDMPLNFSAFGKNKANEVIQKYSNIEHWAIGGDSLGGLVATRYVNSNPEKIDGVVLISSYPSDSYLKEVNMNVLSIWGSKDGVIDFQALIDAKEKLPQKTTYVEIEGANHSQFGDYGKYKDDESALISEEKQQQKTVDSIVQFLENIN</sequence>
<evidence type="ECO:0000259" key="2">
    <source>
        <dbReference type="Pfam" id="PF12695"/>
    </source>
</evidence>
<proteinExistence type="predicted"/>
<protein>
    <submittedName>
        <fullName evidence="3">Alpha/beta hydrolase</fullName>
    </submittedName>
</protein>
<reference evidence="3 4" key="1">
    <citation type="submission" date="2021-06" db="EMBL/GenBank/DDBJ databases">
        <authorList>
            <person name="Sun Q."/>
            <person name="Li D."/>
        </authorList>
    </citation>
    <scope>NUCLEOTIDE SEQUENCE [LARGE SCALE GENOMIC DNA]</scope>
    <source>
        <strain evidence="3 4">N19</strain>
    </source>
</reference>
<keyword evidence="3" id="KW-0378">Hydrolase</keyword>
<dbReference type="Pfam" id="PF12695">
    <property type="entry name" value="Abhydrolase_5"/>
    <property type="match status" value="1"/>
</dbReference>
<feature type="transmembrane region" description="Helical" evidence="1">
    <location>
        <begin position="50"/>
        <end position="70"/>
    </location>
</feature>
<evidence type="ECO:0000313" key="4">
    <source>
        <dbReference type="Proteomes" id="UP001196301"/>
    </source>
</evidence>
<keyword evidence="1" id="KW-0472">Membrane</keyword>
<gene>
    <name evidence="3" type="ORF">KQI20_11760</name>
</gene>
<feature type="domain" description="Alpha/beta hydrolase fold-5" evidence="2">
    <location>
        <begin position="112"/>
        <end position="274"/>
    </location>
</feature>
<dbReference type="InterPro" id="IPR029059">
    <property type="entry name" value="AB_hydrolase_5"/>
</dbReference>
<name>A0ABS6DZ43_9FIRM</name>
<dbReference type="RefSeq" id="WP_216571383.1">
    <property type="nucleotide sequence ID" value="NZ_JAHLOQ010000039.1"/>
</dbReference>
<keyword evidence="1" id="KW-0812">Transmembrane</keyword>
<dbReference type="GO" id="GO:0016787">
    <property type="term" value="F:hydrolase activity"/>
    <property type="evidence" value="ECO:0007669"/>
    <property type="project" value="UniProtKB-KW"/>
</dbReference>
<organism evidence="3 4">
    <name type="scientific">Intestinibacter bartlettii</name>
    <dbReference type="NCBI Taxonomy" id="261299"/>
    <lineage>
        <taxon>Bacteria</taxon>
        <taxon>Bacillati</taxon>
        <taxon>Bacillota</taxon>
        <taxon>Clostridia</taxon>
        <taxon>Peptostreptococcales</taxon>
        <taxon>Peptostreptococcaceae</taxon>
        <taxon>Intestinibacter</taxon>
    </lineage>
</organism>
<keyword evidence="4" id="KW-1185">Reference proteome</keyword>
<dbReference type="EMBL" id="JAHLOQ010000039">
    <property type="protein sequence ID" value="MBU5337118.1"/>
    <property type="molecule type" value="Genomic_DNA"/>
</dbReference>
<comment type="caution">
    <text evidence="3">The sequence shown here is derived from an EMBL/GenBank/DDBJ whole genome shotgun (WGS) entry which is preliminary data.</text>
</comment>
<dbReference type="Proteomes" id="UP001196301">
    <property type="component" value="Unassembled WGS sequence"/>
</dbReference>
<evidence type="ECO:0000256" key="1">
    <source>
        <dbReference type="SAM" id="Phobius"/>
    </source>
</evidence>
<evidence type="ECO:0000313" key="3">
    <source>
        <dbReference type="EMBL" id="MBU5337118.1"/>
    </source>
</evidence>